<sequence length="249" mass="28471">MPTFLSTYEELLKFKQSLAETLRKARDRFKMILWKMLGGGVDLAIQLQHFYGGLGGSVLTKPTREIIVLVEKENNLRDELVELSDKELVDDNSNTSDLGDMMEEEATRNYLEQIYQIDLPRTVQGTIEHIWFFLEQDEEGKQPVVNAQWQLNPAAKEIVKKCCGSVSPTQCTPKEGGPTEVTNEKNELVPTRMIDEKRVLLLLGWIFRIPPNSNTPRRIGEDYLHLSFCKICLPQVAVWTMQHSSCAPF</sequence>
<keyword evidence="1" id="KW-0695">RNA-directed DNA polymerase</keyword>
<dbReference type="GO" id="GO:0003964">
    <property type="term" value="F:RNA-directed DNA polymerase activity"/>
    <property type="evidence" value="ECO:0007669"/>
    <property type="project" value="UniProtKB-KW"/>
</dbReference>
<dbReference type="AlphaFoldDB" id="A0A5B6WFX4"/>
<keyword evidence="1" id="KW-0548">Nucleotidyltransferase</keyword>
<proteinExistence type="predicted"/>
<reference evidence="2" key="1">
    <citation type="journal article" date="2019" name="Plant Biotechnol. J.">
        <title>Genome sequencing of the Australian wild diploid species Gossypium australe highlights disease resistance and delayed gland morphogenesis.</title>
        <authorList>
            <person name="Cai Y."/>
            <person name="Cai X."/>
            <person name="Wang Q."/>
            <person name="Wang P."/>
            <person name="Zhang Y."/>
            <person name="Cai C."/>
            <person name="Xu Y."/>
            <person name="Wang K."/>
            <person name="Zhou Z."/>
            <person name="Wang C."/>
            <person name="Geng S."/>
            <person name="Li B."/>
            <person name="Dong Q."/>
            <person name="Hou Y."/>
            <person name="Wang H."/>
            <person name="Ai P."/>
            <person name="Liu Z."/>
            <person name="Yi F."/>
            <person name="Sun M."/>
            <person name="An G."/>
            <person name="Cheng J."/>
            <person name="Zhang Y."/>
            <person name="Shi Q."/>
            <person name="Xie Y."/>
            <person name="Shi X."/>
            <person name="Chang Y."/>
            <person name="Huang F."/>
            <person name="Chen Y."/>
            <person name="Hong S."/>
            <person name="Mi L."/>
            <person name="Sun Q."/>
            <person name="Zhang L."/>
            <person name="Zhou B."/>
            <person name="Peng R."/>
            <person name="Zhang X."/>
            <person name="Liu F."/>
        </authorList>
    </citation>
    <scope>NUCLEOTIDE SEQUENCE [LARGE SCALE GENOMIC DNA]</scope>
    <source>
        <strain evidence="2">cv. PA1801</strain>
    </source>
</reference>
<keyword evidence="2" id="KW-1185">Reference proteome</keyword>
<dbReference type="Proteomes" id="UP000325315">
    <property type="component" value="Unassembled WGS sequence"/>
</dbReference>
<evidence type="ECO:0000313" key="2">
    <source>
        <dbReference type="Proteomes" id="UP000325315"/>
    </source>
</evidence>
<accession>A0A5B6WFX4</accession>
<dbReference type="EMBL" id="SMMG02000003">
    <property type="protein sequence ID" value="KAA3480500.1"/>
    <property type="molecule type" value="Genomic_DNA"/>
</dbReference>
<organism evidence="1 2">
    <name type="scientific">Gossypium australe</name>
    <dbReference type="NCBI Taxonomy" id="47621"/>
    <lineage>
        <taxon>Eukaryota</taxon>
        <taxon>Viridiplantae</taxon>
        <taxon>Streptophyta</taxon>
        <taxon>Embryophyta</taxon>
        <taxon>Tracheophyta</taxon>
        <taxon>Spermatophyta</taxon>
        <taxon>Magnoliopsida</taxon>
        <taxon>eudicotyledons</taxon>
        <taxon>Gunneridae</taxon>
        <taxon>Pentapetalae</taxon>
        <taxon>rosids</taxon>
        <taxon>malvids</taxon>
        <taxon>Malvales</taxon>
        <taxon>Malvaceae</taxon>
        <taxon>Malvoideae</taxon>
        <taxon>Gossypium</taxon>
    </lineage>
</organism>
<keyword evidence="1" id="KW-0808">Transferase</keyword>
<name>A0A5B6WFX4_9ROSI</name>
<comment type="caution">
    <text evidence="1">The sequence shown here is derived from an EMBL/GenBank/DDBJ whole genome shotgun (WGS) entry which is preliminary data.</text>
</comment>
<protein>
    <submittedName>
        <fullName evidence="1">RNA-directed DNA polymerase-like protein</fullName>
    </submittedName>
</protein>
<gene>
    <name evidence="1" type="ORF">EPI10_020923</name>
</gene>
<evidence type="ECO:0000313" key="1">
    <source>
        <dbReference type="EMBL" id="KAA3480500.1"/>
    </source>
</evidence>